<dbReference type="EMBL" id="BAAARV010000011">
    <property type="protein sequence ID" value="GAA2333260.1"/>
    <property type="molecule type" value="Genomic_DNA"/>
</dbReference>
<comment type="caution">
    <text evidence="1">The sequence shown here is derived from an EMBL/GenBank/DDBJ whole genome shotgun (WGS) entry which is preliminary data.</text>
</comment>
<gene>
    <name evidence="1" type="ORF">GCM10010170_012420</name>
</gene>
<organism evidence="1 2">
    <name type="scientific">Dactylosporangium salmoneum</name>
    <dbReference type="NCBI Taxonomy" id="53361"/>
    <lineage>
        <taxon>Bacteria</taxon>
        <taxon>Bacillati</taxon>
        <taxon>Actinomycetota</taxon>
        <taxon>Actinomycetes</taxon>
        <taxon>Micromonosporales</taxon>
        <taxon>Micromonosporaceae</taxon>
        <taxon>Dactylosporangium</taxon>
    </lineage>
</organism>
<evidence type="ECO:0008006" key="3">
    <source>
        <dbReference type="Google" id="ProtNLM"/>
    </source>
</evidence>
<name>A0ABN3FM16_9ACTN</name>
<sequence length="533" mass="56207">MAGPGTLSQAQQRVLDELGRYAGEMVLDGDAWFGSMIQAAGELQGRTGTVALMAGMTPADLRAWLLLELDNMALSRNSVYAVAAAQGEGQYEAFLAALGRPGGYHPLFEVLVDVAAGLLDVRLHVITPEGVTVSSGRAGDPELYVVRTGSGHYLPALAGNRPDEPVERDVEPSWPLFLPPGAELLSTMDTGNVSGEVVVVGSGAGEPVGVLSAVRRAAAGVDQPVVVVSVPPGGSPDAAQVDTVRTLLNVYGWRGRVPVVVTRGSLTPLESLLDLYGVTAVYQTSVGAGLGGPSGGLAALNLSNAWVLRRPAGEPAAAGLSSEVFSAELLQAAASRRRPVFDRPSTPVASFLSVPLQDTGRIRDTYDTYRALLTPDLPQVQQIVSRDPAFAGHQAVLGLAELGQFDAAVAYLQAGDDRPDVIAAPLLNIDRDATPVERERAVVGMLPHLAALARAVSHDLASEAILLAVADLITENRSQEDVKNDIWFHKNLLPKDGRLRVGWVTHLTELTQQLPEHTNSLGWIASAIMNCPD</sequence>
<accession>A0ABN3FM16</accession>
<reference evidence="1 2" key="1">
    <citation type="journal article" date="2019" name="Int. J. Syst. Evol. Microbiol.">
        <title>The Global Catalogue of Microorganisms (GCM) 10K type strain sequencing project: providing services to taxonomists for standard genome sequencing and annotation.</title>
        <authorList>
            <consortium name="The Broad Institute Genomics Platform"/>
            <consortium name="The Broad Institute Genome Sequencing Center for Infectious Disease"/>
            <person name="Wu L."/>
            <person name="Ma J."/>
        </authorList>
    </citation>
    <scope>NUCLEOTIDE SEQUENCE [LARGE SCALE GENOMIC DNA]</scope>
    <source>
        <strain evidence="1 2">JCM 3272</strain>
    </source>
</reference>
<evidence type="ECO:0000313" key="1">
    <source>
        <dbReference type="EMBL" id="GAA2333260.1"/>
    </source>
</evidence>
<evidence type="ECO:0000313" key="2">
    <source>
        <dbReference type="Proteomes" id="UP001501444"/>
    </source>
</evidence>
<dbReference type="Proteomes" id="UP001501444">
    <property type="component" value="Unassembled WGS sequence"/>
</dbReference>
<protein>
    <recommendedName>
        <fullName evidence="3">Cyclic nucleotide-binding domain-containing protein</fullName>
    </recommendedName>
</protein>
<keyword evidence="2" id="KW-1185">Reference proteome</keyword>
<proteinExistence type="predicted"/>